<proteinExistence type="predicted"/>
<dbReference type="AlphaFoldDB" id="A0A0A9DGJ4"/>
<dbReference type="EMBL" id="GBRH01213150">
    <property type="protein sequence ID" value="JAD84745.1"/>
    <property type="molecule type" value="Transcribed_RNA"/>
</dbReference>
<feature type="region of interest" description="Disordered" evidence="1">
    <location>
        <begin position="1"/>
        <end position="22"/>
    </location>
</feature>
<organism evidence="2">
    <name type="scientific">Arundo donax</name>
    <name type="common">Giant reed</name>
    <name type="synonym">Donax arundinaceus</name>
    <dbReference type="NCBI Taxonomy" id="35708"/>
    <lineage>
        <taxon>Eukaryota</taxon>
        <taxon>Viridiplantae</taxon>
        <taxon>Streptophyta</taxon>
        <taxon>Embryophyta</taxon>
        <taxon>Tracheophyta</taxon>
        <taxon>Spermatophyta</taxon>
        <taxon>Magnoliopsida</taxon>
        <taxon>Liliopsida</taxon>
        <taxon>Poales</taxon>
        <taxon>Poaceae</taxon>
        <taxon>PACMAD clade</taxon>
        <taxon>Arundinoideae</taxon>
        <taxon>Arundineae</taxon>
        <taxon>Arundo</taxon>
    </lineage>
</organism>
<evidence type="ECO:0000256" key="1">
    <source>
        <dbReference type="SAM" id="MobiDB-lite"/>
    </source>
</evidence>
<reference evidence="2" key="2">
    <citation type="journal article" date="2015" name="Data Brief">
        <title>Shoot transcriptome of the giant reed, Arundo donax.</title>
        <authorList>
            <person name="Barrero R.A."/>
            <person name="Guerrero F.D."/>
            <person name="Moolhuijzen P."/>
            <person name="Goolsby J.A."/>
            <person name="Tidwell J."/>
            <person name="Bellgard S.E."/>
            <person name="Bellgard M.I."/>
        </authorList>
    </citation>
    <scope>NUCLEOTIDE SEQUENCE</scope>
    <source>
        <tissue evidence="2">Shoot tissue taken approximately 20 cm above the soil surface</tissue>
    </source>
</reference>
<name>A0A0A9DGJ4_ARUDO</name>
<feature type="compositionally biased region" description="Polar residues" evidence="1">
    <location>
        <begin position="1"/>
        <end position="17"/>
    </location>
</feature>
<reference evidence="2" key="1">
    <citation type="submission" date="2014-09" db="EMBL/GenBank/DDBJ databases">
        <authorList>
            <person name="Magalhaes I.L.F."/>
            <person name="Oliveira U."/>
            <person name="Santos F.R."/>
            <person name="Vidigal T.H.D.A."/>
            <person name="Brescovit A.D."/>
            <person name="Santos A.J."/>
        </authorList>
    </citation>
    <scope>NUCLEOTIDE SEQUENCE</scope>
    <source>
        <tissue evidence="2">Shoot tissue taken approximately 20 cm above the soil surface</tissue>
    </source>
</reference>
<protein>
    <submittedName>
        <fullName evidence="2">Uncharacterized protein</fullName>
    </submittedName>
</protein>
<accession>A0A0A9DGJ4</accession>
<sequence length="84" mass="9652">MNEQKIASETDGNQWWGTENCPEKPNGTVDKTILIFSKSQLNSQLKIKSSKQFAKNFQRRKKSVCRIPSQNQAFAQKIKLYADC</sequence>
<evidence type="ECO:0000313" key="2">
    <source>
        <dbReference type="EMBL" id="JAD84745.1"/>
    </source>
</evidence>